<keyword evidence="2" id="KW-0325">Glycoprotein</keyword>
<feature type="binding site" evidence="4">
    <location>
        <begin position="611"/>
        <end position="612"/>
    </location>
    <ligand>
        <name>FAD</name>
        <dbReference type="ChEBI" id="CHEBI:57692"/>
    </ligand>
</feature>
<dbReference type="PANTHER" id="PTHR11552">
    <property type="entry name" value="GLUCOSE-METHANOL-CHOLINE GMC OXIDOREDUCTASE"/>
    <property type="match status" value="1"/>
</dbReference>
<dbReference type="SUPFAM" id="SSF51905">
    <property type="entry name" value="FAD/NAD(P)-binding domain"/>
    <property type="match status" value="1"/>
</dbReference>
<dbReference type="InterPro" id="IPR000172">
    <property type="entry name" value="GMC_OxRdtase_N"/>
</dbReference>
<gene>
    <name evidence="7" type="ORF">FE257_000450</name>
</gene>
<keyword evidence="8" id="KW-1185">Reference proteome</keyword>
<dbReference type="InterPro" id="IPR007867">
    <property type="entry name" value="GMC_OxRtase_C"/>
</dbReference>
<dbReference type="Pfam" id="PF00732">
    <property type="entry name" value="GMC_oxred_N"/>
    <property type="match status" value="1"/>
</dbReference>
<dbReference type="GO" id="GO:0050660">
    <property type="term" value="F:flavin adenine dinucleotide binding"/>
    <property type="evidence" value="ECO:0007669"/>
    <property type="project" value="InterPro"/>
</dbReference>
<evidence type="ECO:0000313" key="7">
    <source>
        <dbReference type="EMBL" id="KAF9892861.1"/>
    </source>
</evidence>
<organism evidence="7 8">
    <name type="scientific">Aspergillus nanangensis</name>
    <dbReference type="NCBI Taxonomy" id="2582783"/>
    <lineage>
        <taxon>Eukaryota</taxon>
        <taxon>Fungi</taxon>
        <taxon>Dikarya</taxon>
        <taxon>Ascomycota</taxon>
        <taxon>Pezizomycotina</taxon>
        <taxon>Eurotiomycetes</taxon>
        <taxon>Eurotiomycetidae</taxon>
        <taxon>Eurotiales</taxon>
        <taxon>Aspergillaceae</taxon>
        <taxon>Aspergillus</taxon>
        <taxon>Aspergillus subgen. Circumdati</taxon>
    </lineage>
</organism>
<evidence type="ECO:0000256" key="5">
    <source>
        <dbReference type="SAM" id="SignalP"/>
    </source>
</evidence>
<feature type="active site" description="Proton donor" evidence="3">
    <location>
        <position position="561"/>
    </location>
</feature>
<keyword evidence="4" id="KW-0274">FAD</keyword>
<evidence type="ECO:0000256" key="3">
    <source>
        <dbReference type="PIRSR" id="PIRSR000137-1"/>
    </source>
</evidence>
<sequence>MRLSSYLLSLIAGVAAQRNLFDHGQRGPLLGTSFGIPGTNATFDYVVVGGGNAGLTIANRLACNSTVAVVEAGGFYEVDNGNLSVTPGYTTYFTGSDPADYQPLIDWGFTTQPQLGGRRFHYARGKTLGGSSARNYMTYHRPTVGSMQRWADEVGDQSYRFENMLPYFKRSVHYTPPNQALYLNTSNTQTEEAFLPQGGPLEVSFSNNVPAFGTWARKAYIALGMQQINGLNSGRLLGSAFATSTIDPKNAHRSSSASSFLQQALNQNLGLVVYKNTLAQKILFDTGREPAATGVKVSAQGTFGTAPVSFTLHARKEVIISAGAFQSPQLLMVSGIGPCRDLHSRFNISCISDLPGVGQNMEDHVLFGASHRVNFPTASATANNQTLAALAVEQYLRDASGPLSIFGPGYYGWEKLPEPYHSRLSRRAHESLSRFPNDWPEIEWLTIGAFNGYGLNKQTADPKDGHNYGTISSALVAPLSRGTVSLAGPDMNTLPAIDPRWLVDPTDKEMAIQAFRRGREVWKKLAEMGVADPMEYFPGPHVTTDQQIFDFIQQSMTTVYHASCTCKMGRRDPMGYRYSMAVIDSKARVYGVKRLRVVDSSSFPFLPPGHPQSVVYALAEKIADDILLRKPF</sequence>
<dbReference type="AlphaFoldDB" id="A0AAD4CUB1"/>
<dbReference type="PANTHER" id="PTHR11552:SF138">
    <property type="entry name" value="DEHYDROGENASE PKFF-RELATED"/>
    <property type="match status" value="1"/>
</dbReference>
<name>A0AAD4CUB1_ASPNN</name>
<accession>A0AAD4CUB1</accession>
<dbReference type="EMBL" id="VCAU01000010">
    <property type="protein sequence ID" value="KAF9892861.1"/>
    <property type="molecule type" value="Genomic_DNA"/>
</dbReference>
<feature type="chain" id="PRO_5042232062" description="Glucose-methanol-choline oxidoreductase N-terminal domain-containing protein" evidence="5">
    <location>
        <begin position="17"/>
        <end position="632"/>
    </location>
</feature>
<dbReference type="GO" id="GO:0044550">
    <property type="term" value="P:secondary metabolite biosynthetic process"/>
    <property type="evidence" value="ECO:0007669"/>
    <property type="project" value="TreeGrafter"/>
</dbReference>
<comment type="caution">
    <text evidence="7">The sequence shown here is derived from an EMBL/GenBank/DDBJ whole genome shotgun (WGS) entry which is preliminary data.</text>
</comment>
<feature type="signal peptide" evidence="5">
    <location>
        <begin position="1"/>
        <end position="16"/>
    </location>
</feature>
<keyword evidence="4" id="KW-0285">Flavoprotein</keyword>
<dbReference type="PIRSF" id="PIRSF000137">
    <property type="entry name" value="Alcohol_oxidase"/>
    <property type="match status" value="1"/>
</dbReference>
<dbReference type="Proteomes" id="UP001194746">
    <property type="component" value="Unassembled WGS sequence"/>
</dbReference>
<dbReference type="InterPro" id="IPR036188">
    <property type="entry name" value="FAD/NAD-bd_sf"/>
</dbReference>
<dbReference type="InterPro" id="IPR012132">
    <property type="entry name" value="GMC_OxRdtase"/>
</dbReference>
<feature type="domain" description="Glucose-methanol-choline oxidoreductase N-terminal" evidence="6">
    <location>
        <begin position="323"/>
        <end position="337"/>
    </location>
</feature>
<keyword evidence="5" id="KW-0732">Signal</keyword>
<feature type="active site" description="Proton acceptor" evidence="3">
    <location>
        <position position="610"/>
    </location>
</feature>
<dbReference type="GO" id="GO:0016614">
    <property type="term" value="F:oxidoreductase activity, acting on CH-OH group of donors"/>
    <property type="evidence" value="ECO:0007669"/>
    <property type="project" value="InterPro"/>
</dbReference>
<reference evidence="7" key="1">
    <citation type="journal article" date="2019" name="Beilstein J. Org. Chem.">
        <title>Nanangenines: drimane sesquiterpenoids as the dominant metabolite cohort of a novel Australian fungus, Aspergillus nanangensis.</title>
        <authorList>
            <person name="Lacey H.J."/>
            <person name="Gilchrist C.L.M."/>
            <person name="Crombie A."/>
            <person name="Kalaitzis J.A."/>
            <person name="Vuong D."/>
            <person name="Rutledge P.J."/>
            <person name="Turner P."/>
            <person name="Pitt J.I."/>
            <person name="Lacey E."/>
            <person name="Chooi Y.H."/>
            <person name="Piggott A.M."/>
        </authorList>
    </citation>
    <scope>NUCLEOTIDE SEQUENCE</scope>
    <source>
        <strain evidence="7">MST-FP2251</strain>
    </source>
</reference>
<dbReference type="Pfam" id="PF05199">
    <property type="entry name" value="GMC_oxred_C"/>
    <property type="match status" value="1"/>
</dbReference>
<evidence type="ECO:0000256" key="1">
    <source>
        <dbReference type="ARBA" id="ARBA00010790"/>
    </source>
</evidence>
<comment type="cofactor">
    <cofactor evidence="4">
        <name>FAD</name>
        <dbReference type="ChEBI" id="CHEBI:57692"/>
    </cofactor>
</comment>
<protein>
    <recommendedName>
        <fullName evidence="6">Glucose-methanol-choline oxidoreductase N-terminal domain-containing protein</fullName>
    </recommendedName>
</protein>
<dbReference type="Gene3D" id="3.50.50.60">
    <property type="entry name" value="FAD/NAD(P)-binding domain"/>
    <property type="match status" value="1"/>
</dbReference>
<dbReference type="PROSITE" id="PS00624">
    <property type="entry name" value="GMC_OXRED_2"/>
    <property type="match status" value="1"/>
</dbReference>
<proteinExistence type="inferred from homology"/>
<evidence type="ECO:0000313" key="8">
    <source>
        <dbReference type="Proteomes" id="UP001194746"/>
    </source>
</evidence>
<comment type="similarity">
    <text evidence="1">Belongs to the GMC oxidoreductase family.</text>
</comment>
<dbReference type="Gene3D" id="3.30.560.10">
    <property type="entry name" value="Glucose Oxidase, domain 3"/>
    <property type="match status" value="1"/>
</dbReference>
<evidence type="ECO:0000256" key="4">
    <source>
        <dbReference type="PIRSR" id="PIRSR000137-2"/>
    </source>
</evidence>
<evidence type="ECO:0000259" key="6">
    <source>
        <dbReference type="PROSITE" id="PS00624"/>
    </source>
</evidence>
<dbReference type="SUPFAM" id="SSF54373">
    <property type="entry name" value="FAD-linked reductases, C-terminal domain"/>
    <property type="match status" value="1"/>
</dbReference>
<evidence type="ECO:0000256" key="2">
    <source>
        <dbReference type="ARBA" id="ARBA00023180"/>
    </source>
</evidence>
<reference evidence="7" key="2">
    <citation type="submission" date="2020-02" db="EMBL/GenBank/DDBJ databases">
        <authorList>
            <person name="Gilchrist C.L.M."/>
            <person name="Chooi Y.-H."/>
        </authorList>
    </citation>
    <scope>NUCLEOTIDE SEQUENCE</scope>
    <source>
        <strain evidence="7">MST-FP2251</strain>
    </source>
</reference>